<dbReference type="PANTHER" id="PTHR45873:SF1">
    <property type="entry name" value="DNA POLYMERASE ETA"/>
    <property type="match status" value="1"/>
</dbReference>
<dbReference type="SUPFAM" id="SSF56672">
    <property type="entry name" value="DNA/RNA polymerases"/>
    <property type="match status" value="1"/>
</dbReference>
<evidence type="ECO:0000313" key="8">
    <source>
        <dbReference type="EMBL" id="KAJ1966787.1"/>
    </source>
</evidence>
<evidence type="ECO:0000313" key="9">
    <source>
        <dbReference type="Proteomes" id="UP001151582"/>
    </source>
</evidence>
<dbReference type="InterPro" id="IPR043502">
    <property type="entry name" value="DNA/RNA_pol_sf"/>
</dbReference>
<evidence type="ECO:0000256" key="2">
    <source>
        <dbReference type="ARBA" id="ARBA00022679"/>
    </source>
</evidence>
<organism evidence="8 9">
    <name type="scientific">Dimargaris verticillata</name>
    <dbReference type="NCBI Taxonomy" id="2761393"/>
    <lineage>
        <taxon>Eukaryota</taxon>
        <taxon>Fungi</taxon>
        <taxon>Fungi incertae sedis</taxon>
        <taxon>Zoopagomycota</taxon>
        <taxon>Kickxellomycotina</taxon>
        <taxon>Dimargaritomycetes</taxon>
        <taxon>Dimargaritales</taxon>
        <taxon>Dimargaritaceae</taxon>
        <taxon>Dimargaris</taxon>
    </lineage>
</organism>
<evidence type="ECO:0000259" key="7">
    <source>
        <dbReference type="Pfam" id="PF00817"/>
    </source>
</evidence>
<comment type="subcellular location">
    <subcellularLocation>
        <location evidence="1">Nucleus</location>
    </subcellularLocation>
</comment>
<sequence>MTVDEAKKMCPNIRLVHVATYKSGCSTYAYHSDPAPTSHKVSLDPYRHASARILRIFQQHCSIVQKASV</sequence>
<evidence type="ECO:0000256" key="3">
    <source>
        <dbReference type="ARBA" id="ARBA00022723"/>
    </source>
</evidence>
<dbReference type="AlphaFoldDB" id="A0A9W8AW34"/>
<dbReference type="InterPro" id="IPR001126">
    <property type="entry name" value="UmuC"/>
</dbReference>
<comment type="caution">
    <text evidence="8">The sequence shown here is derived from an EMBL/GenBank/DDBJ whole genome shotgun (WGS) entry which is preliminary data.</text>
</comment>
<evidence type="ECO:0000256" key="4">
    <source>
        <dbReference type="ARBA" id="ARBA00022763"/>
    </source>
</evidence>
<keyword evidence="4" id="KW-0227">DNA damage</keyword>
<dbReference type="InterPro" id="IPR052230">
    <property type="entry name" value="DNA_polymerase_eta"/>
</dbReference>
<reference evidence="8" key="1">
    <citation type="submission" date="2022-07" db="EMBL/GenBank/DDBJ databases">
        <title>Phylogenomic reconstructions and comparative analyses of Kickxellomycotina fungi.</title>
        <authorList>
            <person name="Reynolds N.K."/>
            <person name="Stajich J.E."/>
            <person name="Barry K."/>
            <person name="Grigoriev I.V."/>
            <person name="Crous P."/>
            <person name="Smith M.E."/>
        </authorList>
    </citation>
    <scope>NUCLEOTIDE SEQUENCE</scope>
    <source>
        <strain evidence="8">RSA 567</strain>
    </source>
</reference>
<evidence type="ECO:0000256" key="5">
    <source>
        <dbReference type="ARBA" id="ARBA00023204"/>
    </source>
</evidence>
<dbReference type="EC" id="2.7.7.7" evidence="8"/>
<dbReference type="GO" id="GO:0003887">
    <property type="term" value="F:DNA-directed DNA polymerase activity"/>
    <property type="evidence" value="ECO:0007669"/>
    <property type="project" value="UniProtKB-EC"/>
</dbReference>
<dbReference type="GO" id="GO:0035861">
    <property type="term" value="C:site of double-strand break"/>
    <property type="evidence" value="ECO:0007669"/>
    <property type="project" value="TreeGrafter"/>
</dbReference>
<dbReference type="GO" id="GO:0006281">
    <property type="term" value="P:DNA repair"/>
    <property type="evidence" value="ECO:0007669"/>
    <property type="project" value="UniProtKB-KW"/>
</dbReference>
<evidence type="ECO:0000256" key="1">
    <source>
        <dbReference type="ARBA" id="ARBA00004123"/>
    </source>
</evidence>
<dbReference type="GO" id="GO:0042276">
    <property type="term" value="P:error-prone translesion synthesis"/>
    <property type="evidence" value="ECO:0007669"/>
    <property type="project" value="TreeGrafter"/>
</dbReference>
<accession>A0A9W8AW34</accession>
<keyword evidence="8" id="KW-0548">Nucleotidyltransferase</keyword>
<dbReference type="GO" id="GO:0005634">
    <property type="term" value="C:nucleus"/>
    <property type="evidence" value="ECO:0007669"/>
    <property type="project" value="UniProtKB-SubCell"/>
</dbReference>
<dbReference type="GO" id="GO:0009314">
    <property type="term" value="P:response to radiation"/>
    <property type="evidence" value="ECO:0007669"/>
    <property type="project" value="TreeGrafter"/>
</dbReference>
<keyword evidence="3" id="KW-0479">Metal-binding</keyword>
<dbReference type="OrthoDB" id="5723at2759"/>
<keyword evidence="6" id="KW-0539">Nucleus</keyword>
<dbReference type="EMBL" id="JANBQB010002495">
    <property type="protein sequence ID" value="KAJ1966787.1"/>
    <property type="molecule type" value="Genomic_DNA"/>
</dbReference>
<feature type="non-terminal residue" evidence="8">
    <location>
        <position position="69"/>
    </location>
</feature>
<name>A0A9W8AW34_9FUNG</name>
<protein>
    <submittedName>
        <fullName evidence="8">N-acetyltransferase eso1</fullName>
        <ecNumber evidence="8">2.7.7.7</ecNumber>
    </submittedName>
</protein>
<keyword evidence="9" id="KW-1185">Reference proteome</keyword>
<gene>
    <name evidence="8" type="primary">eso1_2</name>
    <name evidence="8" type="ORF">H4R34_006468</name>
</gene>
<dbReference type="Gene3D" id="3.40.1170.60">
    <property type="match status" value="1"/>
</dbReference>
<keyword evidence="5" id="KW-0234">DNA repair</keyword>
<dbReference type="Pfam" id="PF00817">
    <property type="entry name" value="IMS"/>
    <property type="match status" value="1"/>
</dbReference>
<evidence type="ECO:0000256" key="6">
    <source>
        <dbReference type="ARBA" id="ARBA00023242"/>
    </source>
</evidence>
<dbReference type="GO" id="GO:0005657">
    <property type="term" value="C:replication fork"/>
    <property type="evidence" value="ECO:0007669"/>
    <property type="project" value="TreeGrafter"/>
</dbReference>
<dbReference type="Proteomes" id="UP001151582">
    <property type="component" value="Unassembled WGS sequence"/>
</dbReference>
<keyword evidence="2 8" id="KW-0808">Transferase</keyword>
<dbReference type="PANTHER" id="PTHR45873">
    <property type="entry name" value="DNA POLYMERASE ETA"/>
    <property type="match status" value="1"/>
</dbReference>
<proteinExistence type="predicted"/>
<feature type="domain" description="UmuC" evidence="7">
    <location>
        <begin position="1"/>
        <end position="68"/>
    </location>
</feature>
<dbReference type="GO" id="GO:0046872">
    <property type="term" value="F:metal ion binding"/>
    <property type="evidence" value="ECO:0007669"/>
    <property type="project" value="UniProtKB-KW"/>
</dbReference>